<keyword evidence="5" id="KW-1208">Phospholipid metabolism</keyword>
<dbReference type="GO" id="GO:0008654">
    <property type="term" value="P:phospholipid biosynthetic process"/>
    <property type="evidence" value="ECO:0007669"/>
    <property type="project" value="UniProtKB-KW"/>
</dbReference>
<dbReference type="SUPFAM" id="SSF69593">
    <property type="entry name" value="Glycerol-3-phosphate (1)-acyltransferase"/>
    <property type="match status" value="1"/>
</dbReference>
<keyword evidence="4 5" id="KW-0012">Acyltransferase</keyword>
<keyword evidence="6" id="KW-1133">Transmembrane helix</keyword>
<comment type="domain">
    <text evidence="5">The HXXXXD motif is essential for acyltransferase activity and may constitute the binding site for the phosphate moiety of the glycerol-3-phosphate.</text>
</comment>
<dbReference type="CDD" id="cd07989">
    <property type="entry name" value="LPLAT_AGPAT-like"/>
    <property type="match status" value="1"/>
</dbReference>
<keyword evidence="3 5" id="KW-0808">Transferase</keyword>
<feature type="domain" description="Phospholipid/glycerol acyltransferase" evidence="7">
    <location>
        <begin position="93"/>
        <end position="208"/>
    </location>
</feature>
<comment type="catalytic activity">
    <reaction evidence="5">
        <text>a 1-acyl-sn-glycero-3-phosphate + an acyl-CoA = a 1,2-diacyl-sn-glycero-3-phosphate + CoA</text>
        <dbReference type="Rhea" id="RHEA:19709"/>
        <dbReference type="ChEBI" id="CHEBI:57287"/>
        <dbReference type="ChEBI" id="CHEBI:57970"/>
        <dbReference type="ChEBI" id="CHEBI:58342"/>
        <dbReference type="ChEBI" id="CHEBI:58608"/>
        <dbReference type="EC" id="2.3.1.51"/>
    </reaction>
</comment>
<dbReference type="PANTHER" id="PTHR10434">
    <property type="entry name" value="1-ACYL-SN-GLYCEROL-3-PHOSPHATE ACYLTRANSFERASE"/>
    <property type="match status" value="1"/>
</dbReference>
<comment type="pathway">
    <text evidence="1">Phospholipid metabolism; CDP-diacylglycerol biosynthesis; CDP-diacylglycerol from sn-glycerol 3-phosphate: step 2/3.</text>
</comment>
<dbReference type="Pfam" id="PF01553">
    <property type="entry name" value="Acyltransferase"/>
    <property type="match status" value="1"/>
</dbReference>
<evidence type="ECO:0000256" key="2">
    <source>
        <dbReference type="ARBA" id="ARBA00008655"/>
    </source>
</evidence>
<comment type="caution">
    <text evidence="8">The sequence shown here is derived from an EMBL/GenBank/DDBJ whole genome shotgun (WGS) entry which is preliminary data.</text>
</comment>
<keyword evidence="5" id="KW-0443">Lipid metabolism</keyword>
<dbReference type="InterPro" id="IPR002123">
    <property type="entry name" value="Plipid/glycerol_acylTrfase"/>
</dbReference>
<keyword evidence="9" id="KW-1185">Reference proteome</keyword>
<evidence type="ECO:0000313" key="9">
    <source>
        <dbReference type="Proteomes" id="UP001519460"/>
    </source>
</evidence>
<dbReference type="GO" id="GO:0003841">
    <property type="term" value="F:1-acylglycerol-3-phosphate O-acyltransferase activity"/>
    <property type="evidence" value="ECO:0007669"/>
    <property type="project" value="UniProtKB-UniRule"/>
</dbReference>
<dbReference type="EC" id="2.3.1.51" evidence="5"/>
<name>A0ABD0LBU4_9CAEN</name>
<feature type="transmembrane region" description="Helical" evidence="6">
    <location>
        <begin position="6"/>
        <end position="23"/>
    </location>
</feature>
<sequence>MELDFVQWTFISILLILPLLYELNGTFKYYAKIFLYYLGVNIVAIFVIILSLWRPGDVENYCYVVWTIRALRRLFGLEYEVRGQENLRDVGPCVIVANHQSSLDFFGMMEMWPERCSALAKKELRYFLPFGLAAALTGTVFIDRLNPESARSTIQATADLIRDKKIKVFVFPEGTRNHNGGMMPFKKGAFHLAVQAQVPIVPVVFSSYNDFYSQREKRFDTGKLTIQILPQVSTEGLTQAAVGDLTESIRSRMLEEFNRISAESRQPKMTSNTR</sequence>
<keyword evidence="6" id="KW-0812">Transmembrane</keyword>
<organism evidence="8 9">
    <name type="scientific">Batillaria attramentaria</name>
    <dbReference type="NCBI Taxonomy" id="370345"/>
    <lineage>
        <taxon>Eukaryota</taxon>
        <taxon>Metazoa</taxon>
        <taxon>Spiralia</taxon>
        <taxon>Lophotrochozoa</taxon>
        <taxon>Mollusca</taxon>
        <taxon>Gastropoda</taxon>
        <taxon>Caenogastropoda</taxon>
        <taxon>Sorbeoconcha</taxon>
        <taxon>Cerithioidea</taxon>
        <taxon>Batillariidae</taxon>
        <taxon>Batillaria</taxon>
    </lineage>
</organism>
<evidence type="ECO:0000313" key="8">
    <source>
        <dbReference type="EMBL" id="KAK7496979.1"/>
    </source>
</evidence>
<dbReference type="NCBIfam" id="TIGR00530">
    <property type="entry name" value="AGP_acyltrn"/>
    <property type="match status" value="1"/>
</dbReference>
<reference evidence="8 9" key="1">
    <citation type="journal article" date="2023" name="Sci. Data">
        <title>Genome assembly of the Korean intertidal mud-creeper Batillaria attramentaria.</title>
        <authorList>
            <person name="Patra A.K."/>
            <person name="Ho P.T."/>
            <person name="Jun S."/>
            <person name="Lee S.J."/>
            <person name="Kim Y."/>
            <person name="Won Y.J."/>
        </authorList>
    </citation>
    <scope>NUCLEOTIDE SEQUENCE [LARGE SCALE GENOMIC DNA]</scope>
    <source>
        <strain evidence="8">Wonlab-2016</strain>
    </source>
</reference>
<comment type="similarity">
    <text evidence="2 5">Belongs to the 1-acyl-sn-glycerol-3-phosphate acyltransferase family.</text>
</comment>
<dbReference type="Proteomes" id="UP001519460">
    <property type="component" value="Unassembled WGS sequence"/>
</dbReference>
<accession>A0ABD0LBU4</accession>
<keyword evidence="5" id="KW-0594">Phospholipid biosynthesis</keyword>
<evidence type="ECO:0000256" key="6">
    <source>
        <dbReference type="SAM" id="Phobius"/>
    </source>
</evidence>
<evidence type="ECO:0000259" key="7">
    <source>
        <dbReference type="SMART" id="SM00563"/>
    </source>
</evidence>
<evidence type="ECO:0000256" key="4">
    <source>
        <dbReference type="ARBA" id="ARBA00023315"/>
    </source>
</evidence>
<evidence type="ECO:0000256" key="5">
    <source>
        <dbReference type="RuleBase" id="RU361267"/>
    </source>
</evidence>
<dbReference type="SMART" id="SM00563">
    <property type="entry name" value="PlsC"/>
    <property type="match status" value="1"/>
</dbReference>
<dbReference type="InterPro" id="IPR004552">
    <property type="entry name" value="AGP_acyltrans"/>
</dbReference>
<gene>
    <name evidence="8" type="ORF">BaRGS_00011715</name>
</gene>
<dbReference type="EMBL" id="JACVVK020000062">
    <property type="protein sequence ID" value="KAK7496979.1"/>
    <property type="molecule type" value="Genomic_DNA"/>
</dbReference>
<evidence type="ECO:0000256" key="3">
    <source>
        <dbReference type="ARBA" id="ARBA00022679"/>
    </source>
</evidence>
<proteinExistence type="inferred from homology"/>
<dbReference type="AlphaFoldDB" id="A0ABD0LBU4"/>
<dbReference type="PANTHER" id="PTHR10434:SF11">
    <property type="entry name" value="1-ACYL-SN-GLYCEROL-3-PHOSPHATE ACYLTRANSFERASE"/>
    <property type="match status" value="1"/>
</dbReference>
<keyword evidence="6" id="KW-0472">Membrane</keyword>
<keyword evidence="5" id="KW-0444">Lipid biosynthesis</keyword>
<evidence type="ECO:0000256" key="1">
    <source>
        <dbReference type="ARBA" id="ARBA00004728"/>
    </source>
</evidence>
<feature type="transmembrane region" description="Helical" evidence="6">
    <location>
        <begin position="35"/>
        <end position="53"/>
    </location>
</feature>
<protein>
    <recommendedName>
        <fullName evidence="5">1-acyl-sn-glycerol-3-phosphate acyltransferase</fullName>
        <ecNumber evidence="5">2.3.1.51</ecNumber>
    </recommendedName>
</protein>